<dbReference type="PANTHER" id="PTHR12149:SF8">
    <property type="entry name" value="PROTEIN-RIBULOSAMINE 3-KINASE"/>
    <property type="match status" value="1"/>
</dbReference>
<dbReference type="InterPro" id="IPR011009">
    <property type="entry name" value="Kinase-like_dom_sf"/>
</dbReference>
<evidence type="ECO:0000313" key="2">
    <source>
        <dbReference type="EMBL" id="ATG53443.1"/>
    </source>
</evidence>
<dbReference type="GO" id="GO:0016301">
    <property type="term" value="F:kinase activity"/>
    <property type="evidence" value="ECO:0007669"/>
    <property type="project" value="UniProtKB-UniRule"/>
</dbReference>
<comment type="similarity">
    <text evidence="1">Belongs to the fructosamine kinase family.</text>
</comment>
<dbReference type="SUPFAM" id="SSF56112">
    <property type="entry name" value="Protein kinase-like (PK-like)"/>
    <property type="match status" value="1"/>
</dbReference>
<organism evidence="2 3">
    <name type="scientific">Brachybacterium ginsengisoli</name>
    <dbReference type="NCBI Taxonomy" id="1331682"/>
    <lineage>
        <taxon>Bacteria</taxon>
        <taxon>Bacillati</taxon>
        <taxon>Actinomycetota</taxon>
        <taxon>Actinomycetes</taxon>
        <taxon>Micrococcales</taxon>
        <taxon>Dermabacteraceae</taxon>
        <taxon>Brachybacterium</taxon>
    </lineage>
</organism>
<protein>
    <submittedName>
        <fullName evidence="2">Fructosamine kinase</fullName>
    </submittedName>
</protein>
<dbReference type="Gene3D" id="1.20.1270.240">
    <property type="match status" value="1"/>
</dbReference>
<accession>A0A291GT88</accession>
<reference evidence="2 3" key="1">
    <citation type="journal article" date="2014" name="Int. J. Syst. Evol. Microbiol.">
        <title>Brachybacterium ginsengisoli sp. nov., isolated from soil of a ginseng field.</title>
        <authorList>
            <person name="Hoang V.A."/>
            <person name="Kim Y.J."/>
            <person name="Nguyen N.L."/>
            <person name="Yang D.C."/>
        </authorList>
    </citation>
    <scope>NUCLEOTIDE SEQUENCE [LARGE SCALE GENOMIC DNA]</scope>
    <source>
        <strain evidence="2 3">DCY80</strain>
    </source>
</reference>
<keyword evidence="1" id="KW-0808">Transferase</keyword>
<dbReference type="AlphaFoldDB" id="A0A291GT88"/>
<dbReference type="Proteomes" id="UP000217889">
    <property type="component" value="Chromosome"/>
</dbReference>
<dbReference type="InterPro" id="IPR016477">
    <property type="entry name" value="Fructo-/Ketosamine-3-kinase"/>
</dbReference>
<gene>
    <name evidence="2" type="ORF">CFK41_00620</name>
</gene>
<keyword evidence="1 2" id="KW-0418">Kinase</keyword>
<dbReference type="OrthoDB" id="5291879at2"/>
<dbReference type="PIRSF" id="PIRSF006221">
    <property type="entry name" value="Ketosamine-3-kinase"/>
    <property type="match status" value="1"/>
</dbReference>
<dbReference type="KEGG" id="bgg:CFK41_00620"/>
<dbReference type="EMBL" id="CP023564">
    <property type="protein sequence ID" value="ATG53443.1"/>
    <property type="molecule type" value="Genomic_DNA"/>
</dbReference>
<proteinExistence type="inferred from homology"/>
<dbReference type="Pfam" id="PF03881">
    <property type="entry name" value="Fructosamin_kin"/>
    <property type="match status" value="1"/>
</dbReference>
<dbReference type="PANTHER" id="PTHR12149">
    <property type="entry name" value="FRUCTOSAMINE 3 KINASE-RELATED PROTEIN"/>
    <property type="match status" value="1"/>
</dbReference>
<evidence type="ECO:0000313" key="3">
    <source>
        <dbReference type="Proteomes" id="UP000217889"/>
    </source>
</evidence>
<dbReference type="RefSeq" id="WP_096797922.1">
    <property type="nucleotide sequence ID" value="NZ_CP023564.1"/>
</dbReference>
<dbReference type="Gene3D" id="3.30.200.20">
    <property type="entry name" value="Phosphorylase Kinase, domain 1"/>
    <property type="match status" value="1"/>
</dbReference>
<keyword evidence="3" id="KW-1185">Reference proteome</keyword>
<evidence type="ECO:0000256" key="1">
    <source>
        <dbReference type="PIRNR" id="PIRNR006221"/>
    </source>
</evidence>
<name>A0A291GT88_9MICO</name>
<sequence length="262" mass="27921">MSDFVKNADNAPGGYVAAEAAGLRWLAEPQVVPVVEVIAEEKKELRLARLESVEPTAGAARELGRGLARLHDAGAPSFGWTPADDAFFGPLESPFAVTAAPSTDFAGYWADDRLRPLADTVTRTLGADGHDTVDEAIDIIADGAFDGVSGEGEEEPARVHGDLWSGNVLWTADGATLIDPAAHGGHRLEDLAMLSLFGAPFLDEILEGYEAEHPLPEGWEQDLPAHQLFGLLGHVRVFGEAYVDQTIATARAIITRADELGF</sequence>
<dbReference type="Gene3D" id="1.10.510.10">
    <property type="entry name" value="Transferase(Phosphotransferase) domain 1"/>
    <property type="match status" value="1"/>
</dbReference>